<dbReference type="EMBL" id="JAPHNL010000200">
    <property type="protein sequence ID" value="MCX3061437.1"/>
    <property type="molecule type" value="Genomic_DNA"/>
</dbReference>
<dbReference type="InterPro" id="IPR036866">
    <property type="entry name" value="RibonucZ/Hydroxyglut_hydro"/>
</dbReference>
<evidence type="ECO:0000313" key="19">
    <source>
        <dbReference type="Proteomes" id="UP001163064"/>
    </source>
</evidence>
<accession>A0ABT3TYH0</accession>
<organism evidence="18 19">
    <name type="scientific">Streptomyces beihaiensis</name>
    <dbReference type="NCBI Taxonomy" id="2984495"/>
    <lineage>
        <taxon>Bacteria</taxon>
        <taxon>Bacillati</taxon>
        <taxon>Actinomycetota</taxon>
        <taxon>Actinomycetes</taxon>
        <taxon>Kitasatosporales</taxon>
        <taxon>Streptomycetaceae</taxon>
        <taxon>Streptomyces</taxon>
    </lineage>
</organism>
<proteinExistence type="inferred from homology"/>
<evidence type="ECO:0000256" key="9">
    <source>
        <dbReference type="ARBA" id="ARBA00012523"/>
    </source>
</evidence>
<evidence type="ECO:0000256" key="17">
    <source>
        <dbReference type="ARBA" id="ARBA00030571"/>
    </source>
</evidence>
<dbReference type="EC" id="2.7.1.156" evidence="8"/>
<evidence type="ECO:0000256" key="11">
    <source>
        <dbReference type="ARBA" id="ARBA00022679"/>
    </source>
</evidence>
<evidence type="ECO:0000256" key="4">
    <source>
        <dbReference type="ARBA" id="ARBA00003889"/>
    </source>
</evidence>
<keyword evidence="14" id="KW-0067">ATP-binding</keyword>
<evidence type="ECO:0000256" key="10">
    <source>
        <dbReference type="ARBA" id="ARBA00022573"/>
    </source>
</evidence>
<evidence type="ECO:0000313" key="18">
    <source>
        <dbReference type="EMBL" id="MCX3061437.1"/>
    </source>
</evidence>
<dbReference type="Pfam" id="PF02283">
    <property type="entry name" value="CobU"/>
    <property type="match status" value="1"/>
</dbReference>
<dbReference type="PANTHER" id="PTHR34848:SF1">
    <property type="entry name" value="BIFUNCTIONAL ADENOSYLCOBALAMIN BIOSYNTHESIS PROTEIN COBU"/>
    <property type="match status" value="1"/>
</dbReference>
<keyword evidence="11" id="KW-0808">Transferase</keyword>
<dbReference type="Proteomes" id="UP001163064">
    <property type="component" value="Unassembled WGS sequence"/>
</dbReference>
<comment type="catalytic activity">
    <reaction evidence="1">
        <text>adenosylcob(III)inamide + ATP = adenosylcob(III)inamide phosphate + ADP + H(+)</text>
        <dbReference type="Rhea" id="RHEA:15769"/>
        <dbReference type="ChEBI" id="CHEBI:2480"/>
        <dbReference type="ChEBI" id="CHEBI:15378"/>
        <dbReference type="ChEBI" id="CHEBI:30616"/>
        <dbReference type="ChEBI" id="CHEBI:58502"/>
        <dbReference type="ChEBI" id="CHEBI:456216"/>
        <dbReference type="EC" id="2.7.1.156"/>
    </reaction>
</comment>
<sequence>MELTLLGTGAPAGLPRPDCPCAACATALGPSARAATALLVDGTLLLDLTPGAAFAAARAGHSLGAVRQVLLSHPHDGPAVEVPAGLPQPGRVPDGRELALLSGHRVRALALDAPGTGYEVTGPEGGRLLYLPPGAAPAGLGAVDDASGPGAGPGPYEMVVADVVGRPDALARLRAAGLIGPTTDVIAVHLDHDVPPGPELTRRLAAAGARAVPDGTTLAVGAYEDVPDVPRRTLVLGGARSGKSVEAERRLEGFPDVLYVATGGTRCGDREWAQRVAAHRERRPGSWRTAETCDLVPLLEKPEAGDDARDDASGAASADDAPLLIDCLSLWLTHVMDEVGAWDDAEWADGGERALRERVARLVDAVRHTRRTVVAVSNEVGSGIVPATASGRRYRDELGRLNAAFAAECEHVLLVVAGQALPLRG</sequence>
<evidence type="ECO:0000256" key="6">
    <source>
        <dbReference type="ARBA" id="ARBA00005159"/>
    </source>
</evidence>
<keyword evidence="13 18" id="KW-0418">Kinase</keyword>
<dbReference type="InterPro" id="IPR003203">
    <property type="entry name" value="CobU/CobP"/>
</dbReference>
<dbReference type="InterPro" id="IPR027417">
    <property type="entry name" value="P-loop_NTPase"/>
</dbReference>
<evidence type="ECO:0000256" key="5">
    <source>
        <dbReference type="ARBA" id="ARBA00004692"/>
    </source>
</evidence>
<comment type="catalytic activity">
    <reaction evidence="3">
        <text>adenosylcob(III)inamide + GTP = adenosylcob(III)inamide phosphate + GDP + H(+)</text>
        <dbReference type="Rhea" id="RHEA:15765"/>
        <dbReference type="ChEBI" id="CHEBI:2480"/>
        <dbReference type="ChEBI" id="CHEBI:15378"/>
        <dbReference type="ChEBI" id="CHEBI:37565"/>
        <dbReference type="ChEBI" id="CHEBI:58189"/>
        <dbReference type="ChEBI" id="CHEBI:58502"/>
        <dbReference type="EC" id="2.7.1.156"/>
    </reaction>
</comment>
<keyword evidence="12" id="KW-0547">Nucleotide-binding</keyword>
<keyword evidence="18" id="KW-0548">Nucleotidyltransferase</keyword>
<protein>
    <recommendedName>
        <fullName evidence="16">Adenosylcobinamide kinase</fullName>
        <ecNumber evidence="8">2.7.1.156</ecNumber>
        <ecNumber evidence="9">2.7.7.62</ecNumber>
    </recommendedName>
    <alternativeName>
        <fullName evidence="17">Adenosylcobinamide-phosphate guanylyltransferase</fullName>
    </alternativeName>
</protein>
<evidence type="ECO:0000256" key="15">
    <source>
        <dbReference type="ARBA" id="ARBA00023134"/>
    </source>
</evidence>
<dbReference type="GO" id="GO:0016779">
    <property type="term" value="F:nucleotidyltransferase activity"/>
    <property type="evidence" value="ECO:0007669"/>
    <property type="project" value="UniProtKB-KW"/>
</dbReference>
<evidence type="ECO:0000256" key="1">
    <source>
        <dbReference type="ARBA" id="ARBA00000312"/>
    </source>
</evidence>
<name>A0ABT3TYH0_9ACTN</name>
<dbReference type="RefSeq" id="WP_266600800.1">
    <property type="nucleotide sequence ID" value="NZ_JAPHNL010000200.1"/>
</dbReference>
<dbReference type="Gene3D" id="3.40.50.300">
    <property type="entry name" value="P-loop containing nucleotide triphosphate hydrolases"/>
    <property type="match status" value="1"/>
</dbReference>
<dbReference type="Gene3D" id="3.60.15.10">
    <property type="entry name" value="Ribonuclease Z/Hydroxyacylglutathione hydrolase-like"/>
    <property type="match status" value="1"/>
</dbReference>
<evidence type="ECO:0000256" key="3">
    <source>
        <dbReference type="ARBA" id="ARBA00001522"/>
    </source>
</evidence>
<dbReference type="EC" id="2.7.7.62" evidence="9"/>
<dbReference type="SUPFAM" id="SSF56281">
    <property type="entry name" value="Metallo-hydrolase/oxidoreductase"/>
    <property type="match status" value="1"/>
</dbReference>
<comment type="similarity">
    <text evidence="7">Belongs to the CobU/CobP family.</text>
</comment>
<reference evidence="18" key="1">
    <citation type="submission" date="2022-10" db="EMBL/GenBank/DDBJ databases">
        <title>Streptomyces beihaiensis sp. nov., a chitin degrading actinobacterium, isolated from shrimp pond soil.</title>
        <authorList>
            <person name="Xie J."/>
            <person name="Shen N."/>
        </authorList>
    </citation>
    <scope>NUCLEOTIDE SEQUENCE</scope>
    <source>
        <strain evidence="18">GXMU-J5</strain>
    </source>
</reference>
<keyword evidence="10" id="KW-0169">Cobalamin biosynthesis</keyword>
<evidence type="ECO:0000256" key="2">
    <source>
        <dbReference type="ARBA" id="ARBA00000711"/>
    </source>
</evidence>
<comment type="pathway">
    <text evidence="5">Cofactor biosynthesis; adenosylcobalamin biosynthesis; adenosylcobalamin from cob(II)yrinate a,c-diamide: step 6/7.</text>
</comment>
<evidence type="ECO:0000256" key="8">
    <source>
        <dbReference type="ARBA" id="ARBA00012016"/>
    </source>
</evidence>
<evidence type="ECO:0000256" key="12">
    <source>
        <dbReference type="ARBA" id="ARBA00022741"/>
    </source>
</evidence>
<comment type="function">
    <text evidence="4">Catalyzes ATP-dependent phosphorylation of adenosylcobinamide and addition of GMP to adenosylcobinamide phosphate.</text>
</comment>
<evidence type="ECO:0000256" key="16">
    <source>
        <dbReference type="ARBA" id="ARBA00029570"/>
    </source>
</evidence>
<comment type="pathway">
    <text evidence="6">Cofactor biosynthesis; adenosylcobalamin biosynthesis; adenosylcobalamin from cob(II)yrinate a,c-diamide: step 5/7.</text>
</comment>
<keyword evidence="15" id="KW-0342">GTP-binding</keyword>
<evidence type="ECO:0000256" key="13">
    <source>
        <dbReference type="ARBA" id="ARBA00022777"/>
    </source>
</evidence>
<keyword evidence="19" id="KW-1185">Reference proteome</keyword>
<evidence type="ECO:0000256" key="14">
    <source>
        <dbReference type="ARBA" id="ARBA00022840"/>
    </source>
</evidence>
<dbReference type="PANTHER" id="PTHR34848">
    <property type="match status" value="1"/>
</dbReference>
<comment type="caution">
    <text evidence="18">The sequence shown here is derived from an EMBL/GenBank/DDBJ whole genome shotgun (WGS) entry which is preliminary data.</text>
</comment>
<gene>
    <name evidence="18" type="ORF">OFY01_17050</name>
</gene>
<dbReference type="GO" id="GO:0016301">
    <property type="term" value="F:kinase activity"/>
    <property type="evidence" value="ECO:0007669"/>
    <property type="project" value="UniProtKB-KW"/>
</dbReference>
<dbReference type="SUPFAM" id="SSF52540">
    <property type="entry name" value="P-loop containing nucleoside triphosphate hydrolases"/>
    <property type="match status" value="1"/>
</dbReference>
<dbReference type="CDD" id="cd00544">
    <property type="entry name" value="CobU"/>
    <property type="match status" value="1"/>
</dbReference>
<evidence type="ECO:0000256" key="7">
    <source>
        <dbReference type="ARBA" id="ARBA00007490"/>
    </source>
</evidence>
<comment type="catalytic activity">
    <reaction evidence="2">
        <text>adenosylcob(III)inamide phosphate + GTP + H(+) = adenosylcob(III)inamide-GDP + diphosphate</text>
        <dbReference type="Rhea" id="RHEA:22712"/>
        <dbReference type="ChEBI" id="CHEBI:15378"/>
        <dbReference type="ChEBI" id="CHEBI:33019"/>
        <dbReference type="ChEBI" id="CHEBI:37565"/>
        <dbReference type="ChEBI" id="CHEBI:58502"/>
        <dbReference type="ChEBI" id="CHEBI:60487"/>
        <dbReference type="EC" id="2.7.7.62"/>
    </reaction>
</comment>